<dbReference type="RefSeq" id="WP_311662068.1">
    <property type="nucleotide sequence ID" value="NZ_JAVREX010000122.1"/>
</dbReference>
<feature type="non-terminal residue" evidence="2">
    <location>
        <position position="1"/>
    </location>
</feature>
<keyword evidence="1" id="KW-1133">Transmembrane helix</keyword>
<evidence type="ECO:0000256" key="1">
    <source>
        <dbReference type="SAM" id="Phobius"/>
    </source>
</evidence>
<evidence type="ECO:0000313" key="2">
    <source>
        <dbReference type="EMBL" id="MDT0433045.1"/>
    </source>
</evidence>
<organism evidence="2 3">
    <name type="scientific">Streptomyces salyersiae</name>
    <dbReference type="NCBI Taxonomy" id="3075530"/>
    <lineage>
        <taxon>Bacteria</taxon>
        <taxon>Bacillati</taxon>
        <taxon>Actinomycetota</taxon>
        <taxon>Actinomycetes</taxon>
        <taxon>Kitasatosporales</taxon>
        <taxon>Streptomycetaceae</taxon>
        <taxon>Streptomyces</taxon>
    </lineage>
</organism>
<reference evidence="3" key="1">
    <citation type="submission" date="2023-07" db="EMBL/GenBank/DDBJ databases">
        <title>30 novel species of actinomycetes from the DSMZ collection.</title>
        <authorList>
            <person name="Nouioui I."/>
        </authorList>
    </citation>
    <scope>NUCLEOTIDE SEQUENCE [LARGE SCALE GENOMIC DNA]</scope>
    <source>
        <strain evidence="3">DSM 41770</strain>
    </source>
</reference>
<dbReference type="EMBL" id="JAVREX010000122">
    <property type="protein sequence ID" value="MDT0433045.1"/>
    <property type="molecule type" value="Genomic_DNA"/>
</dbReference>
<comment type="caution">
    <text evidence="2">The sequence shown here is derived from an EMBL/GenBank/DDBJ whole genome shotgun (WGS) entry which is preliminary data.</text>
</comment>
<gene>
    <name evidence="2" type="ORF">RM649_36200</name>
</gene>
<keyword evidence="1" id="KW-0812">Transmembrane</keyword>
<sequence>ANSVDARLGDTQLFEWGVLTMFPAMLLLVYLDGGFLFAAALSGIVVGPWTMRLVLGRSVKPQPAGLIAFLAWPTWGRVNAALSRFAESSKHTAMRMITQERQTDCPAPH</sequence>
<keyword evidence="1" id="KW-0472">Membrane</keyword>
<accession>A0ABU2RW37</accession>
<proteinExistence type="predicted"/>
<feature type="transmembrane region" description="Helical" evidence="1">
    <location>
        <begin position="20"/>
        <end position="47"/>
    </location>
</feature>
<protein>
    <submittedName>
        <fullName evidence="2">Uncharacterized protein</fullName>
    </submittedName>
</protein>
<keyword evidence="3" id="KW-1185">Reference proteome</keyword>
<dbReference type="Proteomes" id="UP001183777">
    <property type="component" value="Unassembled WGS sequence"/>
</dbReference>
<name>A0ABU2RW37_9ACTN</name>
<evidence type="ECO:0000313" key="3">
    <source>
        <dbReference type="Proteomes" id="UP001183777"/>
    </source>
</evidence>